<feature type="region of interest" description="Disordered" evidence="2">
    <location>
        <begin position="171"/>
        <end position="234"/>
    </location>
</feature>
<dbReference type="AlphaFoldDB" id="A0A5C6X398"/>
<evidence type="ECO:0000313" key="5">
    <source>
        <dbReference type="Proteomes" id="UP000321046"/>
    </source>
</evidence>
<feature type="repeat" description="TPR" evidence="1">
    <location>
        <begin position="621"/>
        <end position="654"/>
    </location>
</feature>
<dbReference type="InterPro" id="IPR001623">
    <property type="entry name" value="DnaJ_domain"/>
</dbReference>
<accession>A0A5C6X398</accession>
<dbReference type="InterPro" id="IPR019734">
    <property type="entry name" value="TPR_rpt"/>
</dbReference>
<dbReference type="RefSeq" id="WP_146976469.1">
    <property type="nucleotide sequence ID" value="NZ_VOSL01000131.1"/>
</dbReference>
<name>A0A5C6X398_9DELT</name>
<dbReference type="InterPro" id="IPR037257">
    <property type="entry name" value="T2SS_E_N_sf"/>
</dbReference>
<protein>
    <recommendedName>
        <fullName evidence="3">J domain-containing protein</fullName>
    </recommendedName>
</protein>
<keyword evidence="1" id="KW-0802">TPR repeat</keyword>
<proteinExistence type="predicted"/>
<dbReference type="EMBL" id="VOSL01000131">
    <property type="protein sequence ID" value="TXD32365.1"/>
    <property type="molecule type" value="Genomic_DNA"/>
</dbReference>
<dbReference type="InterPro" id="IPR036869">
    <property type="entry name" value="J_dom_sf"/>
</dbReference>
<evidence type="ECO:0000256" key="2">
    <source>
        <dbReference type="SAM" id="MobiDB-lite"/>
    </source>
</evidence>
<dbReference type="Proteomes" id="UP000321046">
    <property type="component" value="Unassembled WGS sequence"/>
</dbReference>
<evidence type="ECO:0000259" key="3">
    <source>
        <dbReference type="PROSITE" id="PS50076"/>
    </source>
</evidence>
<dbReference type="Gene3D" id="1.10.287.110">
    <property type="entry name" value="DnaJ domain"/>
    <property type="match status" value="1"/>
</dbReference>
<evidence type="ECO:0000313" key="4">
    <source>
        <dbReference type="EMBL" id="TXD32365.1"/>
    </source>
</evidence>
<sequence length="681" mass="76848">MSQSKWSSDEQALFDALHSLMSERFAEVSATSARAIFDEALARRERSAAQESSGGWTGRIEKGVVSPVASTHQGGRVRADVEIVAESDELIDSLLHQILEVGAVLVHLDEPPGLNEIVQVKLSFPRAHLEVEARARVVHQSSRGTAIEVSGLSREDRVALQAIADDRRRELEDQAALESGPGVHDSFQDHHATPPVQVAEDPMRSFAPYGSRRSGVKRTMQTTGRRRFDMPDPDMDVVRSTQHSMESGLVTREFYGPAPPWFEPGGDPDRVEELAGERVLDILLQLSASGFSGAVVHRHDKKGRQLLFESGYIVEISSEPRHPVSELGPMLQAANRITKRQLAMAAAHADELGTTLARSLMELDILDPERIRHAISGRLTFLLREFCEEREGSLQVFDASSLPADFLPQPPLRVHVAVERIIYDRLVRGLSQCSAKEREQTMAPELDTYPEVLVQERDRLERAVSATAQLRLVDNVLNGRRRLREVLTESALPPAETFAVVFALHRMGLLHFDRSLHQTVVRERLRENVTVKYLSVHKASYFEVLNVHWSSYSEVIEKAYHELRAQFDPQRVPAELEEEVHQRVREINERVEAAYAALAKRPTRHGYRTRIMPEYKLAHAVPLFLKQSELAERRGQWAEARDAVRRVLEIDPENAEGQRRLKRYEQIIDQGLSPDPADTNQ</sequence>
<gene>
    <name evidence="4" type="ORF">FRC96_17820</name>
</gene>
<comment type="caution">
    <text evidence="4">The sequence shown here is derived from an EMBL/GenBank/DDBJ whole genome shotgun (WGS) entry which is preliminary data.</text>
</comment>
<dbReference type="OrthoDB" id="5478125at2"/>
<dbReference type="PROSITE" id="PS50005">
    <property type="entry name" value="TPR"/>
    <property type="match status" value="1"/>
</dbReference>
<dbReference type="SUPFAM" id="SSF46565">
    <property type="entry name" value="Chaperone J-domain"/>
    <property type="match status" value="1"/>
</dbReference>
<evidence type="ECO:0000256" key="1">
    <source>
        <dbReference type="PROSITE-ProRule" id="PRU00339"/>
    </source>
</evidence>
<feature type="domain" description="J" evidence="3">
    <location>
        <begin position="540"/>
        <end position="611"/>
    </location>
</feature>
<reference evidence="4 5" key="1">
    <citation type="submission" date="2019-08" db="EMBL/GenBank/DDBJ databases">
        <title>Bradymonadales sp. TMQ2.</title>
        <authorList>
            <person name="Liang Q."/>
        </authorList>
    </citation>
    <scope>NUCLEOTIDE SEQUENCE [LARGE SCALE GENOMIC DNA]</scope>
    <source>
        <strain evidence="4 5">TMQ2</strain>
    </source>
</reference>
<organism evidence="4 5">
    <name type="scientific">Lujinxingia vulgaris</name>
    <dbReference type="NCBI Taxonomy" id="2600176"/>
    <lineage>
        <taxon>Bacteria</taxon>
        <taxon>Deltaproteobacteria</taxon>
        <taxon>Bradymonadales</taxon>
        <taxon>Lujinxingiaceae</taxon>
        <taxon>Lujinxingia</taxon>
    </lineage>
</organism>
<dbReference type="SUPFAM" id="SSF160246">
    <property type="entry name" value="EspE N-terminal domain-like"/>
    <property type="match status" value="1"/>
</dbReference>
<dbReference type="PROSITE" id="PS50076">
    <property type="entry name" value="DNAJ_2"/>
    <property type="match status" value="1"/>
</dbReference>